<sequence length="178" mass="19872">MLPKIAQISAYNKITIIRTHLATIRAHLDEIAIVRRVHLNVVKAVDKDENDEVTPNDVFLHVHTKDHDGVTFIDSISTQFHLIDEEQLYYDTAGVCPKRHVYGLRSLARKTRTYADPESIGNVHGIWCEHLSGTTTATTLGASSTAPPRSRLKGMQGVGEGQLKVLLLRRTVLEQIVD</sequence>
<gene>
    <name evidence="1" type="ORF">Syun_001323</name>
</gene>
<dbReference type="PROSITE" id="PS00018">
    <property type="entry name" value="EF_HAND_1"/>
    <property type="match status" value="1"/>
</dbReference>
<evidence type="ECO:0000313" key="2">
    <source>
        <dbReference type="Proteomes" id="UP001420932"/>
    </source>
</evidence>
<reference evidence="1 2" key="1">
    <citation type="submission" date="2024-01" db="EMBL/GenBank/DDBJ databases">
        <title>Genome assemblies of Stephania.</title>
        <authorList>
            <person name="Yang L."/>
        </authorList>
    </citation>
    <scope>NUCLEOTIDE SEQUENCE [LARGE SCALE GENOMIC DNA]</scope>
    <source>
        <strain evidence="1">YNDBR</strain>
        <tissue evidence="1">Leaf</tissue>
    </source>
</reference>
<dbReference type="Proteomes" id="UP001420932">
    <property type="component" value="Unassembled WGS sequence"/>
</dbReference>
<evidence type="ECO:0000313" key="1">
    <source>
        <dbReference type="EMBL" id="KAK9169183.1"/>
    </source>
</evidence>
<comment type="caution">
    <text evidence="1">The sequence shown here is derived from an EMBL/GenBank/DDBJ whole genome shotgun (WGS) entry which is preliminary data.</text>
</comment>
<keyword evidence="2" id="KW-1185">Reference proteome</keyword>
<proteinExistence type="predicted"/>
<dbReference type="InterPro" id="IPR018247">
    <property type="entry name" value="EF_Hand_1_Ca_BS"/>
</dbReference>
<protein>
    <submittedName>
        <fullName evidence="1">Uncharacterized protein</fullName>
    </submittedName>
</protein>
<dbReference type="AlphaFoldDB" id="A0AAP0LDM7"/>
<dbReference type="EMBL" id="JBBNAF010000001">
    <property type="protein sequence ID" value="KAK9169183.1"/>
    <property type="molecule type" value="Genomic_DNA"/>
</dbReference>
<accession>A0AAP0LDM7</accession>
<name>A0AAP0LDM7_9MAGN</name>
<organism evidence="1 2">
    <name type="scientific">Stephania yunnanensis</name>
    <dbReference type="NCBI Taxonomy" id="152371"/>
    <lineage>
        <taxon>Eukaryota</taxon>
        <taxon>Viridiplantae</taxon>
        <taxon>Streptophyta</taxon>
        <taxon>Embryophyta</taxon>
        <taxon>Tracheophyta</taxon>
        <taxon>Spermatophyta</taxon>
        <taxon>Magnoliopsida</taxon>
        <taxon>Ranunculales</taxon>
        <taxon>Menispermaceae</taxon>
        <taxon>Menispermoideae</taxon>
        <taxon>Cissampelideae</taxon>
        <taxon>Stephania</taxon>
    </lineage>
</organism>